<gene>
    <name evidence="3" type="ORF">UFOPK3164_01292</name>
    <name evidence="4" type="ORF">UFOPK3427_01154</name>
    <name evidence="5" type="ORF">UFOPK4112_00987</name>
</gene>
<dbReference type="SUPFAM" id="SSF52266">
    <property type="entry name" value="SGNH hydrolase"/>
    <property type="match status" value="1"/>
</dbReference>
<dbReference type="EMBL" id="CAFBPM010000008">
    <property type="protein sequence ID" value="CAB5022150.1"/>
    <property type="molecule type" value="Genomic_DNA"/>
</dbReference>
<dbReference type="Pfam" id="PF19040">
    <property type="entry name" value="SGNH"/>
    <property type="match status" value="1"/>
</dbReference>
<accession>A0A6J7QWK7</accession>
<dbReference type="EMBL" id="CAFABE010000068">
    <property type="protein sequence ID" value="CAB4832007.1"/>
    <property type="molecule type" value="Genomic_DNA"/>
</dbReference>
<keyword evidence="1" id="KW-0812">Transmembrane</keyword>
<protein>
    <submittedName>
        <fullName evidence="5">Unannotated protein</fullName>
    </submittedName>
</protein>
<sequence>MVFAKRIRSPRLAPLAAGVLLIGVLVISMVIVDVLQPTQNVSISSSSSTTIAHPSGRPLRILVVGDSMAATLAVGLQSSASQANVVVINEGHPGCSATVTSDIWSYGVVVTPPQAPCSPSQATLLNSWHNNLQKFKPDVVLYLARSEIFDQRRNGEWHFLGEPAFNAYAAASLKKAVASLSSSGAHVILLEPPATQVAGTSGNLPEDNTDRIRIDDKILKAVAASSKGKASVLSFGSLLTPHLIYTSSIHGVKVRCSDGVHFTKAGGQEVAGVIFAKSWAVGQVRQQASPAPLFIPPAFSSTTPEWYSQSELGCQ</sequence>
<dbReference type="InterPro" id="IPR036514">
    <property type="entry name" value="SGNH_hydro_sf"/>
</dbReference>
<proteinExistence type="predicted"/>
<reference evidence="5" key="1">
    <citation type="submission" date="2020-05" db="EMBL/GenBank/DDBJ databases">
        <authorList>
            <person name="Chiriac C."/>
            <person name="Salcher M."/>
            <person name="Ghai R."/>
            <person name="Kavagutti S V."/>
        </authorList>
    </citation>
    <scope>NUCLEOTIDE SEQUENCE</scope>
</reference>
<keyword evidence="1" id="KW-0472">Membrane</keyword>
<dbReference type="InterPro" id="IPR043968">
    <property type="entry name" value="SGNH"/>
</dbReference>
<evidence type="ECO:0000313" key="3">
    <source>
        <dbReference type="EMBL" id="CAB4832007.1"/>
    </source>
</evidence>
<evidence type="ECO:0000313" key="5">
    <source>
        <dbReference type="EMBL" id="CAB5022150.1"/>
    </source>
</evidence>
<feature type="transmembrane region" description="Helical" evidence="1">
    <location>
        <begin position="12"/>
        <end position="32"/>
    </location>
</feature>
<evidence type="ECO:0000313" key="4">
    <source>
        <dbReference type="EMBL" id="CAB4876335.1"/>
    </source>
</evidence>
<evidence type="ECO:0000256" key="1">
    <source>
        <dbReference type="SAM" id="Phobius"/>
    </source>
</evidence>
<evidence type="ECO:0000259" key="2">
    <source>
        <dbReference type="Pfam" id="PF19040"/>
    </source>
</evidence>
<dbReference type="EMBL" id="CAFBLT010000001">
    <property type="protein sequence ID" value="CAB4876335.1"/>
    <property type="molecule type" value="Genomic_DNA"/>
</dbReference>
<keyword evidence="1" id="KW-1133">Transmembrane helix</keyword>
<organism evidence="5">
    <name type="scientific">freshwater metagenome</name>
    <dbReference type="NCBI Taxonomy" id="449393"/>
    <lineage>
        <taxon>unclassified sequences</taxon>
        <taxon>metagenomes</taxon>
        <taxon>ecological metagenomes</taxon>
    </lineage>
</organism>
<name>A0A6J7QWK7_9ZZZZ</name>
<dbReference type="Gene3D" id="3.40.50.1110">
    <property type="entry name" value="SGNH hydrolase"/>
    <property type="match status" value="1"/>
</dbReference>
<feature type="domain" description="SGNH" evidence="2">
    <location>
        <begin position="54"/>
        <end position="272"/>
    </location>
</feature>
<dbReference type="AlphaFoldDB" id="A0A6J7QWK7"/>